<reference evidence="1" key="1">
    <citation type="submission" date="2021-01" db="EMBL/GenBank/DDBJ databases">
        <title>Adiantum capillus-veneris genome.</title>
        <authorList>
            <person name="Fang Y."/>
            <person name="Liao Q."/>
        </authorList>
    </citation>
    <scope>NUCLEOTIDE SEQUENCE</scope>
    <source>
        <strain evidence="1">H3</strain>
        <tissue evidence="1">Leaf</tissue>
    </source>
</reference>
<evidence type="ECO:0000313" key="2">
    <source>
        <dbReference type="Proteomes" id="UP000886520"/>
    </source>
</evidence>
<name>A0A9D4Z3T4_ADICA</name>
<dbReference type="AlphaFoldDB" id="A0A9D4Z3T4"/>
<comment type="caution">
    <text evidence="1">The sequence shown here is derived from an EMBL/GenBank/DDBJ whole genome shotgun (WGS) entry which is preliminary data.</text>
</comment>
<accession>A0A9D4Z3T4</accession>
<evidence type="ECO:0000313" key="1">
    <source>
        <dbReference type="EMBL" id="KAI5060190.1"/>
    </source>
</evidence>
<organism evidence="1 2">
    <name type="scientific">Adiantum capillus-veneris</name>
    <name type="common">Maidenhair fern</name>
    <dbReference type="NCBI Taxonomy" id="13818"/>
    <lineage>
        <taxon>Eukaryota</taxon>
        <taxon>Viridiplantae</taxon>
        <taxon>Streptophyta</taxon>
        <taxon>Embryophyta</taxon>
        <taxon>Tracheophyta</taxon>
        <taxon>Polypodiopsida</taxon>
        <taxon>Polypodiidae</taxon>
        <taxon>Polypodiales</taxon>
        <taxon>Pteridineae</taxon>
        <taxon>Pteridaceae</taxon>
        <taxon>Vittarioideae</taxon>
        <taxon>Adiantum</taxon>
    </lineage>
</organism>
<dbReference type="EMBL" id="JABFUD020000024">
    <property type="protein sequence ID" value="KAI5060190.1"/>
    <property type="molecule type" value="Genomic_DNA"/>
</dbReference>
<sequence>MLQLSCSFLKRTAVLPGRCSSKQVMPLKNQNHLFLTKLLDRVISCASSSQVFEHIKELTLENAVDGSYVWKKGCQFGRFVFTDFESGRFGRVLNHTRNQHGLFIICEDIAKSR</sequence>
<dbReference type="Proteomes" id="UP000886520">
    <property type="component" value="Chromosome 24"/>
</dbReference>
<gene>
    <name evidence="1" type="ORF">GOP47_0024610</name>
</gene>
<protein>
    <submittedName>
        <fullName evidence="1">Uncharacterized protein</fullName>
    </submittedName>
</protein>
<proteinExistence type="predicted"/>
<keyword evidence="2" id="KW-1185">Reference proteome</keyword>